<dbReference type="Proteomes" id="UP000886939">
    <property type="component" value="Unassembled WGS sequence"/>
</dbReference>
<dbReference type="RefSeq" id="WP_181715838.1">
    <property type="nucleotide sequence ID" value="NZ_BPNJ01000006.1"/>
</dbReference>
<dbReference type="SUPFAM" id="SSF52540">
    <property type="entry name" value="P-loop containing nucleoside triphosphate hydrolases"/>
    <property type="match status" value="1"/>
</dbReference>
<dbReference type="EMBL" id="BPNI01000004">
    <property type="protein sequence ID" value="GJA39702.1"/>
    <property type="molecule type" value="Genomic_DNA"/>
</dbReference>
<name>A0AA37G5P6_AERCA</name>
<dbReference type="Gene3D" id="3.30.420.280">
    <property type="match status" value="1"/>
</dbReference>
<accession>A0AA37G5P6</accession>
<organism evidence="1 2">
    <name type="scientific">Aeromonas caviae</name>
    <name type="common">Aeromonas punctata</name>
    <dbReference type="NCBI Taxonomy" id="648"/>
    <lineage>
        <taxon>Bacteria</taxon>
        <taxon>Pseudomonadati</taxon>
        <taxon>Pseudomonadota</taxon>
        <taxon>Gammaproteobacteria</taxon>
        <taxon>Aeromonadales</taxon>
        <taxon>Aeromonadaceae</taxon>
        <taxon>Aeromonas</taxon>
    </lineage>
</organism>
<sequence>MSFSLSFHPAQGQVARSKARFRVVVAGRRFGKTHLCRGLMIREAARRPKQRIWYIAPSFRMAKQIMWRDLVSVIPKSWLARKPNETELTLFLRNGTEISCKGADNPDSLRGVGLDFVVLDEYQDMRTEVWEECIRPTLASTNGRAVFIGTPKSFNLLYDAYIKGQDESLAMWESWQFPTITSPFIPAHEIEQAKRDMDPRTFRQEFEASFESVSGRVYYPFDRRTHVRSDIKFNPKLPIWVGMDFNIDPMSMVVMQPQHDGNIWVVDEIVQFSSNVDEAASELARRYWRHMDQITIYPDPAGNARQHARGESSLDILRDHGFKRIKFRRKHPAIDDRVNAVNRKLLSAEGNIGLFVAPHCNQTIISFEQTMYKEGSRDINKEMSVEHVTDAAGYCLEMEFPVRKIFIAGVSL</sequence>
<gene>
    <name evidence="1" type="ORF">KAM343_04980</name>
</gene>
<evidence type="ECO:0000313" key="1">
    <source>
        <dbReference type="EMBL" id="GJA39702.1"/>
    </source>
</evidence>
<dbReference type="AlphaFoldDB" id="A0AA37G5P6"/>
<reference evidence="1" key="1">
    <citation type="submission" date="2021-07" db="EMBL/GenBank/DDBJ databases">
        <title>Draft genome sequence of carbapenem-resistant Aeromonas spp. in Japan.</title>
        <authorList>
            <person name="Maehana S."/>
            <person name="Suzuki M."/>
            <person name="Kitasato H."/>
        </authorList>
    </citation>
    <scope>NUCLEOTIDE SEQUENCE</scope>
    <source>
        <strain evidence="1">KAM343</strain>
    </source>
</reference>
<dbReference type="InterPro" id="IPR027417">
    <property type="entry name" value="P-loop_NTPase"/>
</dbReference>
<protein>
    <submittedName>
        <fullName evidence="1">Terminase</fullName>
    </submittedName>
</protein>
<comment type="caution">
    <text evidence="1">The sequence shown here is derived from an EMBL/GenBank/DDBJ whole genome shotgun (WGS) entry which is preliminary data.</text>
</comment>
<dbReference type="Pfam" id="PF03237">
    <property type="entry name" value="Terminase_6N"/>
    <property type="match status" value="1"/>
</dbReference>
<proteinExistence type="predicted"/>
<dbReference type="Gene3D" id="3.40.50.300">
    <property type="entry name" value="P-loop containing nucleotide triphosphate hydrolases"/>
    <property type="match status" value="1"/>
</dbReference>
<evidence type="ECO:0000313" key="2">
    <source>
        <dbReference type="Proteomes" id="UP000886939"/>
    </source>
</evidence>